<proteinExistence type="predicted"/>
<dbReference type="EMBL" id="JAAHFQ010000068">
    <property type="protein sequence ID" value="NER27059.1"/>
    <property type="molecule type" value="Genomic_DNA"/>
</dbReference>
<reference evidence="1" key="1">
    <citation type="submission" date="2019-11" db="EMBL/GenBank/DDBJ databases">
        <title>Genomic insights into an expanded diversity of filamentous marine cyanobacteria reveals the extraordinary biosynthetic potential of Moorea and Okeania.</title>
        <authorList>
            <person name="Ferreira Leao T."/>
            <person name="Wang M."/>
            <person name="Moss N."/>
            <person name="Da Silva R."/>
            <person name="Sanders J."/>
            <person name="Nurk S."/>
            <person name="Gurevich A."/>
            <person name="Humphrey G."/>
            <person name="Reher R."/>
            <person name="Zhu Q."/>
            <person name="Belda-Ferre P."/>
            <person name="Glukhov E."/>
            <person name="Rex R."/>
            <person name="Dorrestein P.C."/>
            <person name="Knight R."/>
            <person name="Pevzner P."/>
            <person name="Gerwick W.H."/>
            <person name="Gerwick L."/>
        </authorList>
    </citation>
    <scope>NUCLEOTIDE SEQUENCE</scope>
    <source>
        <strain evidence="1">SIO1C4</strain>
    </source>
</reference>
<comment type="caution">
    <text evidence="1">The sequence shown here is derived from an EMBL/GenBank/DDBJ whole genome shotgun (WGS) entry which is preliminary data.</text>
</comment>
<organism evidence="1">
    <name type="scientific">Symploca sp. SIO1C4</name>
    <dbReference type="NCBI Taxonomy" id="2607765"/>
    <lineage>
        <taxon>Bacteria</taxon>
        <taxon>Bacillati</taxon>
        <taxon>Cyanobacteriota</taxon>
        <taxon>Cyanophyceae</taxon>
        <taxon>Coleofasciculales</taxon>
        <taxon>Coleofasciculaceae</taxon>
        <taxon>Symploca</taxon>
    </lineage>
</organism>
<name>A0A6B3N1S3_9CYAN</name>
<protein>
    <submittedName>
        <fullName evidence="1">Uncharacterized protein</fullName>
    </submittedName>
</protein>
<sequence>MGRWGDGEMGRMSVDKNSLTLPILAYPDFLLTRGFSRNSRNCNLMHNSSLVI</sequence>
<dbReference type="AlphaFoldDB" id="A0A6B3N1S3"/>
<accession>A0A6B3N1S3</accession>
<evidence type="ECO:0000313" key="1">
    <source>
        <dbReference type="EMBL" id="NER27059.1"/>
    </source>
</evidence>
<gene>
    <name evidence="1" type="ORF">F6J89_05345</name>
</gene>